<proteinExistence type="predicted"/>
<dbReference type="EMBL" id="JAHLQT010030679">
    <property type="protein sequence ID" value="KAG7160804.1"/>
    <property type="molecule type" value="Genomic_DNA"/>
</dbReference>
<name>A0A8J5MRD6_HOMAM</name>
<sequence length="280" mass="31015">CDLLDQGKKKAQPKVVHVDRLWQYHGTGQYTSEDSEEQSPTIDEDQTGDSERNQNRTDPGNPTMDKEEEHCSLLAELDVGSRSEDVTEVAVPREDSEDIPIDLTLVVGQYSPTPCTDEVFDQYTGVTVDVVAKGEVRALSCQISSQPFLNSSSDRVRLSYCINGEWDQQNVFCTVQGSPNIVFPTTCNPAPPQPTGTSLTLDMTTKPLAQVYECEQGKAWLSRHGYRLTQCVGSTWTPIMDACEDDCGLPRDCSHPTIRALNTTGEFMVVPSGFYKRHAV</sequence>
<feature type="non-terminal residue" evidence="2">
    <location>
        <position position="280"/>
    </location>
</feature>
<dbReference type="AlphaFoldDB" id="A0A8J5MRD6"/>
<feature type="non-terminal residue" evidence="2">
    <location>
        <position position="1"/>
    </location>
</feature>
<accession>A0A8J5MRD6</accession>
<evidence type="ECO:0000256" key="1">
    <source>
        <dbReference type="SAM" id="MobiDB-lite"/>
    </source>
</evidence>
<keyword evidence="3" id="KW-1185">Reference proteome</keyword>
<gene>
    <name evidence="2" type="ORF">Hamer_G024970</name>
</gene>
<evidence type="ECO:0000313" key="3">
    <source>
        <dbReference type="Proteomes" id="UP000747542"/>
    </source>
</evidence>
<dbReference type="Proteomes" id="UP000747542">
    <property type="component" value="Unassembled WGS sequence"/>
</dbReference>
<organism evidence="2 3">
    <name type="scientific">Homarus americanus</name>
    <name type="common">American lobster</name>
    <dbReference type="NCBI Taxonomy" id="6706"/>
    <lineage>
        <taxon>Eukaryota</taxon>
        <taxon>Metazoa</taxon>
        <taxon>Ecdysozoa</taxon>
        <taxon>Arthropoda</taxon>
        <taxon>Crustacea</taxon>
        <taxon>Multicrustacea</taxon>
        <taxon>Malacostraca</taxon>
        <taxon>Eumalacostraca</taxon>
        <taxon>Eucarida</taxon>
        <taxon>Decapoda</taxon>
        <taxon>Pleocyemata</taxon>
        <taxon>Astacidea</taxon>
        <taxon>Nephropoidea</taxon>
        <taxon>Nephropidae</taxon>
        <taxon>Homarus</taxon>
    </lineage>
</organism>
<evidence type="ECO:0000313" key="2">
    <source>
        <dbReference type="EMBL" id="KAG7160804.1"/>
    </source>
</evidence>
<comment type="caution">
    <text evidence="2">The sequence shown here is derived from an EMBL/GenBank/DDBJ whole genome shotgun (WGS) entry which is preliminary data.</text>
</comment>
<feature type="compositionally biased region" description="Acidic residues" evidence="1">
    <location>
        <begin position="33"/>
        <end position="48"/>
    </location>
</feature>
<protein>
    <submittedName>
        <fullName evidence="2">Uncharacterized protein</fullName>
    </submittedName>
</protein>
<feature type="region of interest" description="Disordered" evidence="1">
    <location>
        <begin position="1"/>
        <end position="68"/>
    </location>
</feature>
<reference evidence="2" key="1">
    <citation type="journal article" date="2021" name="Sci. Adv.">
        <title>The American lobster genome reveals insights on longevity, neural, and immune adaptations.</title>
        <authorList>
            <person name="Polinski J.M."/>
            <person name="Zimin A.V."/>
            <person name="Clark K.F."/>
            <person name="Kohn A.B."/>
            <person name="Sadowski N."/>
            <person name="Timp W."/>
            <person name="Ptitsyn A."/>
            <person name="Khanna P."/>
            <person name="Romanova D.Y."/>
            <person name="Williams P."/>
            <person name="Greenwood S.J."/>
            <person name="Moroz L.L."/>
            <person name="Walt D.R."/>
            <person name="Bodnar A.G."/>
        </authorList>
    </citation>
    <scope>NUCLEOTIDE SEQUENCE</scope>
    <source>
        <strain evidence="2">GMGI-L3</strain>
    </source>
</reference>